<dbReference type="RefSeq" id="WP_354693516.1">
    <property type="nucleotide sequence ID" value="NZ_JAZHOG010000001.1"/>
</dbReference>
<protein>
    <recommendedName>
        <fullName evidence="4">SnoaL-like domain-containing protein</fullName>
    </recommendedName>
</protein>
<sequence>MTKVAGGWLVLLMALSAAASVKAAEPESPVGTEGPEQVAAHVEELARMYFIKLGEFDHAGLRDMSTPEFEIMEHDGERAMRMGLDAFDERLRGAEAAGAEIRFIPHDFRTTVTSDAAWTLYVEKGALPRNANSRFYGTMIFKRVGDRWLLDKMSTVPVPAGSPNFPD</sequence>
<evidence type="ECO:0000256" key="1">
    <source>
        <dbReference type="SAM" id="SignalP"/>
    </source>
</evidence>
<feature type="chain" id="PRO_5043723776" description="SnoaL-like domain-containing protein" evidence="1">
    <location>
        <begin position="24"/>
        <end position="167"/>
    </location>
</feature>
<keyword evidence="3" id="KW-1185">Reference proteome</keyword>
<dbReference type="Gene3D" id="3.10.450.50">
    <property type="match status" value="1"/>
</dbReference>
<organism evidence="2 3">
    <name type="scientific">Elongatibacter sediminis</name>
    <dbReference type="NCBI Taxonomy" id="3119006"/>
    <lineage>
        <taxon>Bacteria</taxon>
        <taxon>Pseudomonadati</taxon>
        <taxon>Pseudomonadota</taxon>
        <taxon>Gammaproteobacteria</taxon>
        <taxon>Chromatiales</taxon>
        <taxon>Wenzhouxiangellaceae</taxon>
        <taxon>Elongatibacter</taxon>
    </lineage>
</organism>
<evidence type="ECO:0008006" key="4">
    <source>
        <dbReference type="Google" id="ProtNLM"/>
    </source>
</evidence>
<dbReference type="SUPFAM" id="SSF54427">
    <property type="entry name" value="NTF2-like"/>
    <property type="match status" value="1"/>
</dbReference>
<name>A0AAW9RDQ1_9GAMM</name>
<gene>
    <name evidence="2" type="ORF">V3330_01040</name>
</gene>
<comment type="caution">
    <text evidence="2">The sequence shown here is derived from an EMBL/GenBank/DDBJ whole genome shotgun (WGS) entry which is preliminary data.</text>
</comment>
<dbReference type="AlphaFoldDB" id="A0AAW9RDQ1"/>
<accession>A0AAW9RDQ1</accession>
<dbReference type="Proteomes" id="UP001359886">
    <property type="component" value="Unassembled WGS sequence"/>
</dbReference>
<proteinExistence type="predicted"/>
<dbReference type="EMBL" id="JAZHOG010000001">
    <property type="protein sequence ID" value="MEJ8566193.1"/>
    <property type="molecule type" value="Genomic_DNA"/>
</dbReference>
<evidence type="ECO:0000313" key="2">
    <source>
        <dbReference type="EMBL" id="MEJ8566193.1"/>
    </source>
</evidence>
<keyword evidence="1" id="KW-0732">Signal</keyword>
<reference evidence="2 3" key="1">
    <citation type="submission" date="2024-02" db="EMBL/GenBank/DDBJ databases">
        <title>A novel Wenzhouxiangellaceae bacterium, isolated from coastal sediments.</title>
        <authorList>
            <person name="Du Z.-J."/>
            <person name="Ye Y.-Q."/>
            <person name="Zhang X.-Y."/>
        </authorList>
    </citation>
    <scope>NUCLEOTIDE SEQUENCE [LARGE SCALE GENOMIC DNA]</scope>
    <source>
        <strain evidence="2 3">CH-27</strain>
    </source>
</reference>
<evidence type="ECO:0000313" key="3">
    <source>
        <dbReference type="Proteomes" id="UP001359886"/>
    </source>
</evidence>
<feature type="signal peptide" evidence="1">
    <location>
        <begin position="1"/>
        <end position="23"/>
    </location>
</feature>
<dbReference type="InterPro" id="IPR032710">
    <property type="entry name" value="NTF2-like_dom_sf"/>
</dbReference>